<dbReference type="SUPFAM" id="SSF53474">
    <property type="entry name" value="alpha/beta-Hydrolases"/>
    <property type="match status" value="1"/>
</dbReference>
<gene>
    <name evidence="2" type="ordered locus">VIT_04s0023g02000</name>
</gene>
<protein>
    <recommendedName>
        <fullName evidence="4">Transmembrane protein 53</fullName>
    </recommendedName>
</protein>
<dbReference type="AlphaFoldDB" id="F6GWV4"/>
<dbReference type="FunCoup" id="F6GWV4">
    <property type="interactions" value="1710"/>
</dbReference>
<dbReference type="HOGENOM" id="CLU_036503_2_2_1"/>
<name>F6GWV4_VITVI</name>
<feature type="region of interest" description="Disordered" evidence="1">
    <location>
        <begin position="437"/>
        <end position="458"/>
    </location>
</feature>
<dbReference type="InParanoid" id="F6GWV4"/>
<evidence type="ECO:0000313" key="3">
    <source>
        <dbReference type="Proteomes" id="UP000009183"/>
    </source>
</evidence>
<dbReference type="Pfam" id="PF05705">
    <property type="entry name" value="DUF829"/>
    <property type="match status" value="1"/>
</dbReference>
<dbReference type="EMBL" id="FN594959">
    <property type="protein sequence ID" value="CCB44440.1"/>
    <property type="molecule type" value="Genomic_DNA"/>
</dbReference>
<sequence>MEASFRIFNSSALNRRHLSASLLNKSTSLKFPPTLHRPSLCRRVSPSSPLFVAFPNVVSINPKCFARIRASSSIGPFPPCPSPNSNPFGFLLSLSHSHSSPPLEFDSNEKVLEWNRAPEGGVNGGSVRDRGPAVTVVLLGWLGAKPKHLRRYVDLYTSRGIHAVTFVVPVREVLWIDLGRRVEKRIAEMTQELVSWLSETENDGRERHLLFHTFSNTGWFAYGAILDHLQGRPDLMEKIKGCVVDSGGDPEINPQVWAAGFSAALLKKNSSSAYSLVEVTERNESKSKVDSSKVQEKEPLIIETMLLSVLEFFFSVILRLPDVNRRLTKIISILSKNQPPCSQLYLYSTADKVIPYHSVEMFINEQMRMGKKVRSFNFGLSPHVDHYRTFPNLYSSEIHNFLKECLAEVKKIFLSSSVSSWPPLHLSLSFLTSSPSHLPSPPLSPPSASSSLRGGERV</sequence>
<reference evidence="3" key="1">
    <citation type="journal article" date="2007" name="Nature">
        <title>The grapevine genome sequence suggests ancestral hexaploidization in major angiosperm phyla.</title>
        <authorList>
            <consortium name="The French-Italian Public Consortium for Grapevine Genome Characterization."/>
            <person name="Jaillon O."/>
            <person name="Aury J.-M."/>
            <person name="Noel B."/>
            <person name="Policriti A."/>
            <person name="Clepet C."/>
            <person name="Casagrande A."/>
            <person name="Choisne N."/>
            <person name="Aubourg S."/>
            <person name="Vitulo N."/>
            <person name="Jubin C."/>
            <person name="Vezzi A."/>
            <person name="Legeai F."/>
            <person name="Hugueney P."/>
            <person name="Dasilva C."/>
            <person name="Horner D."/>
            <person name="Mica E."/>
            <person name="Jublot D."/>
            <person name="Poulain J."/>
            <person name="Bruyere C."/>
            <person name="Billault A."/>
            <person name="Segurens B."/>
            <person name="Gouyvenoux M."/>
            <person name="Ugarte E."/>
            <person name="Cattonaro F."/>
            <person name="Anthouard V."/>
            <person name="Vico V."/>
            <person name="Del Fabbro C."/>
            <person name="Alaux M."/>
            <person name="Di Gaspero G."/>
            <person name="Dumas V."/>
            <person name="Felice N."/>
            <person name="Paillard S."/>
            <person name="Juman I."/>
            <person name="Moroldo M."/>
            <person name="Scalabrin S."/>
            <person name="Canaguier A."/>
            <person name="Le Clainche I."/>
            <person name="Malacrida G."/>
            <person name="Durand E."/>
            <person name="Pesole G."/>
            <person name="Laucou V."/>
            <person name="Chatelet P."/>
            <person name="Merdinoglu D."/>
            <person name="Delledonne M."/>
            <person name="Pezzotti M."/>
            <person name="Lecharny A."/>
            <person name="Scarpelli C."/>
            <person name="Artiguenave F."/>
            <person name="Pe M.E."/>
            <person name="Valle G."/>
            <person name="Morgante M."/>
            <person name="Caboche M."/>
            <person name="Adam-Blondon A.-F."/>
            <person name="Weissenbach J."/>
            <person name="Quetier F."/>
            <person name="Wincker P."/>
        </authorList>
    </citation>
    <scope>NUCLEOTIDE SEQUENCE [LARGE SCALE GENOMIC DNA]</scope>
    <source>
        <strain evidence="3">cv. Pinot noir / PN40024</strain>
    </source>
</reference>
<evidence type="ECO:0000256" key="1">
    <source>
        <dbReference type="SAM" id="MobiDB-lite"/>
    </source>
</evidence>
<dbReference type="PANTHER" id="PTHR12265:SF11">
    <property type="entry name" value="ALPHA_BETA-HYDROLASES SUPERFAMILY PROTEIN"/>
    <property type="match status" value="1"/>
</dbReference>
<dbReference type="eggNOG" id="KOG2521">
    <property type="taxonomic scope" value="Eukaryota"/>
</dbReference>
<dbReference type="PaxDb" id="29760-VIT_04s0023g02000.t01"/>
<accession>F6GWV4</accession>
<dbReference type="Proteomes" id="UP000009183">
    <property type="component" value="Chromosome 4"/>
</dbReference>
<dbReference type="InterPro" id="IPR029058">
    <property type="entry name" value="AB_hydrolase_fold"/>
</dbReference>
<evidence type="ECO:0008006" key="4">
    <source>
        <dbReference type="Google" id="ProtNLM"/>
    </source>
</evidence>
<dbReference type="InterPro" id="IPR008547">
    <property type="entry name" value="DUF829_TMEM53"/>
</dbReference>
<proteinExistence type="predicted"/>
<dbReference type="PANTHER" id="PTHR12265">
    <property type="entry name" value="TRANSMEMBRANE PROTEIN 53"/>
    <property type="match status" value="1"/>
</dbReference>
<evidence type="ECO:0000313" key="2">
    <source>
        <dbReference type="EMBL" id="CCB44440.1"/>
    </source>
</evidence>
<organism evidence="2 3">
    <name type="scientific">Vitis vinifera</name>
    <name type="common">Grape</name>
    <dbReference type="NCBI Taxonomy" id="29760"/>
    <lineage>
        <taxon>Eukaryota</taxon>
        <taxon>Viridiplantae</taxon>
        <taxon>Streptophyta</taxon>
        <taxon>Embryophyta</taxon>
        <taxon>Tracheophyta</taxon>
        <taxon>Spermatophyta</taxon>
        <taxon>Magnoliopsida</taxon>
        <taxon>eudicotyledons</taxon>
        <taxon>Gunneridae</taxon>
        <taxon>Pentapetalae</taxon>
        <taxon>rosids</taxon>
        <taxon>Vitales</taxon>
        <taxon>Vitaceae</taxon>
        <taxon>Viteae</taxon>
        <taxon>Vitis</taxon>
    </lineage>
</organism>
<keyword evidence="3" id="KW-1185">Reference proteome</keyword>